<dbReference type="EMBL" id="JAVDPW010000014">
    <property type="protein sequence ID" value="MDR6293799.1"/>
    <property type="molecule type" value="Genomic_DNA"/>
</dbReference>
<keyword evidence="3" id="KW-1185">Reference proteome</keyword>
<organism evidence="2 3">
    <name type="scientific">Inquilinus ginsengisoli</name>
    <dbReference type="NCBI Taxonomy" id="363840"/>
    <lineage>
        <taxon>Bacteria</taxon>
        <taxon>Pseudomonadati</taxon>
        <taxon>Pseudomonadota</taxon>
        <taxon>Alphaproteobacteria</taxon>
        <taxon>Rhodospirillales</taxon>
        <taxon>Rhodospirillaceae</taxon>
        <taxon>Inquilinus</taxon>
    </lineage>
</organism>
<feature type="coiled-coil region" evidence="1">
    <location>
        <begin position="8"/>
        <end position="35"/>
    </location>
</feature>
<evidence type="ECO:0000256" key="1">
    <source>
        <dbReference type="SAM" id="Coils"/>
    </source>
</evidence>
<evidence type="ECO:0000313" key="2">
    <source>
        <dbReference type="EMBL" id="MDR6293799.1"/>
    </source>
</evidence>
<dbReference type="RefSeq" id="WP_309801058.1">
    <property type="nucleotide sequence ID" value="NZ_JAVDPW010000014.1"/>
</dbReference>
<gene>
    <name evidence="2" type="ORF">E9232_006352</name>
</gene>
<name>A0ABU1JYV8_9PROT</name>
<accession>A0ABU1JYV8</accession>
<dbReference type="Proteomes" id="UP001262410">
    <property type="component" value="Unassembled WGS sequence"/>
</dbReference>
<protein>
    <recommendedName>
        <fullName evidence="4">GAF domain-containing protein</fullName>
    </recommendedName>
</protein>
<evidence type="ECO:0000313" key="3">
    <source>
        <dbReference type="Proteomes" id="UP001262410"/>
    </source>
</evidence>
<comment type="caution">
    <text evidence="2">The sequence shown here is derived from an EMBL/GenBank/DDBJ whole genome shotgun (WGS) entry which is preliminary data.</text>
</comment>
<reference evidence="2 3" key="1">
    <citation type="submission" date="2023-07" db="EMBL/GenBank/DDBJ databases">
        <title>Sorghum-associated microbial communities from plants grown in Nebraska, USA.</title>
        <authorList>
            <person name="Schachtman D."/>
        </authorList>
    </citation>
    <scope>NUCLEOTIDE SEQUENCE [LARGE SCALE GENOMIC DNA]</scope>
    <source>
        <strain evidence="2 3">584</strain>
    </source>
</reference>
<keyword evidence="1" id="KW-0175">Coiled coil</keyword>
<sequence length="318" mass="35816">MTESDPRTEQLQRELDYLRRELNTLGTRYRRLEAQSAENFRESMRSRTLARLVWEIFLATRSATPDELAQSTLTIIGENMICDRVALLKECSADTGCFKLCKLVGLGQDQAPPATLKIQRPPEFMLTRGDQGRLESAAAAVRSYLGTPYILWTYDRASGYALIAGNFQETNVHRPFEESDRDLLDRALALYVDLVGRHREAEAGDDAPPPPAGADEFLLTTNGPGLQEADIKRHLRDGGRILKVVVVEKVEDDVRIFTPFFATSWRPGYSILRTWKGKADKTYKDLSILVSFVRATCHYDGPVTVYSEAAPEVRSLVR</sequence>
<evidence type="ECO:0008006" key="4">
    <source>
        <dbReference type="Google" id="ProtNLM"/>
    </source>
</evidence>
<proteinExistence type="predicted"/>